<reference evidence="3 4" key="1">
    <citation type="submission" date="2019-07" db="EMBL/GenBank/DDBJ databases">
        <title>Reinekea sp. strain SSH23 genome sequencing and assembly.</title>
        <authorList>
            <person name="Kim I."/>
        </authorList>
    </citation>
    <scope>NUCLEOTIDE SEQUENCE [LARGE SCALE GENOMIC DNA]</scope>
    <source>
        <strain evidence="3 4">SSH23</strain>
    </source>
</reference>
<feature type="domain" description="UspA" evidence="2">
    <location>
        <begin position="15"/>
        <end position="165"/>
    </location>
</feature>
<evidence type="ECO:0000313" key="3">
    <source>
        <dbReference type="EMBL" id="TXR53302.1"/>
    </source>
</evidence>
<sequence length="292" mass="31857">MANNNNTAERSSTIACIDGSKFNAAVCDYAVWLSKALNSPFKALHAIEHAATASAADLTGALGLGAQETLLAELSEIEQQRNKLEIEKGRQMLAAAKQRAIDLGVSSPEVLQRHGALTETLIELEYESRVVVVGIRGQQNEENGNHLGAQLETLVRTIQRPIFVVNREYVEPKAAMIAYDGSSCSEKALDMVAKSPMFDNIPVHIVYVAKQKGEGEDLIDTAKHTLMAAGRKVYAGVLEGDPATALCQYQELHNIDLTVMGAFSHHRLRDFVFGSFTAKMLLNTKVPLLLLR</sequence>
<dbReference type="EMBL" id="VKAD01000001">
    <property type="protein sequence ID" value="TXR53302.1"/>
    <property type="molecule type" value="Genomic_DNA"/>
</dbReference>
<dbReference type="RefSeq" id="WP_147712550.1">
    <property type="nucleotide sequence ID" value="NZ_VKAD01000001.1"/>
</dbReference>
<protein>
    <submittedName>
        <fullName evidence="3">Universal stress protein</fullName>
    </submittedName>
</protein>
<evidence type="ECO:0000259" key="2">
    <source>
        <dbReference type="Pfam" id="PF00582"/>
    </source>
</evidence>
<feature type="domain" description="UspA" evidence="2">
    <location>
        <begin position="176"/>
        <end position="292"/>
    </location>
</feature>
<dbReference type="PANTHER" id="PTHR46268">
    <property type="entry name" value="STRESS RESPONSE PROTEIN NHAX"/>
    <property type="match status" value="1"/>
</dbReference>
<name>A0A5C8Z5Q7_9GAMM</name>
<dbReference type="Proteomes" id="UP000321764">
    <property type="component" value="Unassembled WGS sequence"/>
</dbReference>
<dbReference type="PRINTS" id="PR01438">
    <property type="entry name" value="UNVRSLSTRESS"/>
</dbReference>
<evidence type="ECO:0000256" key="1">
    <source>
        <dbReference type="ARBA" id="ARBA00008791"/>
    </source>
</evidence>
<dbReference type="InterPro" id="IPR006015">
    <property type="entry name" value="Universal_stress_UspA"/>
</dbReference>
<dbReference type="PANTHER" id="PTHR46268:SF6">
    <property type="entry name" value="UNIVERSAL STRESS PROTEIN UP12"/>
    <property type="match status" value="1"/>
</dbReference>
<dbReference type="CDD" id="cd00293">
    <property type="entry name" value="USP-like"/>
    <property type="match status" value="2"/>
</dbReference>
<accession>A0A5C8Z5Q7</accession>
<dbReference type="OrthoDB" id="9804721at2"/>
<organism evidence="3 4">
    <name type="scientific">Reinekea thalattae</name>
    <dbReference type="NCBI Taxonomy" id="2593301"/>
    <lineage>
        <taxon>Bacteria</taxon>
        <taxon>Pseudomonadati</taxon>
        <taxon>Pseudomonadota</taxon>
        <taxon>Gammaproteobacteria</taxon>
        <taxon>Oceanospirillales</taxon>
        <taxon>Saccharospirillaceae</taxon>
        <taxon>Reinekea</taxon>
    </lineage>
</organism>
<dbReference type="InterPro" id="IPR006016">
    <property type="entry name" value="UspA"/>
</dbReference>
<dbReference type="Pfam" id="PF00582">
    <property type="entry name" value="Usp"/>
    <property type="match status" value="2"/>
</dbReference>
<dbReference type="SUPFAM" id="SSF52402">
    <property type="entry name" value="Adenine nucleotide alpha hydrolases-like"/>
    <property type="match status" value="2"/>
</dbReference>
<evidence type="ECO:0000313" key="4">
    <source>
        <dbReference type="Proteomes" id="UP000321764"/>
    </source>
</evidence>
<dbReference type="Gene3D" id="3.40.50.12370">
    <property type="match status" value="1"/>
</dbReference>
<proteinExistence type="inferred from homology"/>
<comment type="similarity">
    <text evidence="1">Belongs to the universal stress protein A family.</text>
</comment>
<keyword evidence="4" id="KW-1185">Reference proteome</keyword>
<comment type="caution">
    <text evidence="3">The sequence shown here is derived from an EMBL/GenBank/DDBJ whole genome shotgun (WGS) entry which is preliminary data.</text>
</comment>
<dbReference type="AlphaFoldDB" id="A0A5C8Z5Q7"/>
<gene>
    <name evidence="3" type="ORF">FME95_01650</name>
</gene>